<dbReference type="Gene3D" id="1.10.1510.10">
    <property type="entry name" value="Uncharacterised protein YqeY/AIM41 PF09424, N-terminal domain"/>
    <property type="match status" value="1"/>
</dbReference>
<dbReference type="AlphaFoldDB" id="A0A6G8F3F0"/>
<dbReference type="GO" id="GO:0016884">
    <property type="term" value="F:carbon-nitrogen ligase activity, with glutamine as amido-N-donor"/>
    <property type="evidence" value="ECO:0007669"/>
    <property type="project" value="InterPro"/>
</dbReference>
<dbReference type="PANTHER" id="PTHR28055:SF1">
    <property type="entry name" value="ALTERED INHERITANCE OF MITOCHONDRIA PROTEIN 41, MITOCHONDRIAL"/>
    <property type="match status" value="1"/>
</dbReference>
<organism evidence="1">
    <name type="scientific">uncultured Alphaproteobacteria bacterium</name>
    <dbReference type="NCBI Taxonomy" id="91750"/>
    <lineage>
        <taxon>Bacteria</taxon>
        <taxon>Pseudomonadati</taxon>
        <taxon>Pseudomonadota</taxon>
        <taxon>Alphaproteobacteria</taxon>
        <taxon>environmental samples</taxon>
    </lineage>
</organism>
<dbReference type="InterPro" id="IPR003789">
    <property type="entry name" value="Asn/Gln_tRNA_amidoTrase-B-like"/>
</dbReference>
<dbReference type="InterPro" id="IPR019004">
    <property type="entry name" value="YqeY/Aim41"/>
</dbReference>
<keyword evidence="1" id="KW-0808">Transferase</keyword>
<accession>A0A6G8F3F0</accession>
<dbReference type="EMBL" id="MN990732">
    <property type="protein sequence ID" value="QIM10773.1"/>
    <property type="molecule type" value="Genomic_DNA"/>
</dbReference>
<name>A0A6G8F3F0_9PROT</name>
<evidence type="ECO:0000313" key="1">
    <source>
        <dbReference type="EMBL" id="QIM10773.1"/>
    </source>
</evidence>
<dbReference type="InterPro" id="IPR042184">
    <property type="entry name" value="YqeY/Aim41_N"/>
</dbReference>
<gene>
    <name evidence="1" type="ORF">PlAlph_6650</name>
</gene>
<dbReference type="Pfam" id="PF09424">
    <property type="entry name" value="YqeY"/>
    <property type="match status" value="1"/>
</dbReference>
<sequence length="151" mass="16726">MLRDAVQNAIKEAMKNHEAEKLSTARMILAGIKEKDVDARGKGKECAAEADLMSMMQTMIKQRQESAKMYRDGNRPELAEKEETEIRIIQEFLPKQMDDAEVEAAIAAIIIEVNASSMKDMGAVMTKLREKYAGQMDFGAASGKIKAALSK</sequence>
<dbReference type="GO" id="GO:0016740">
    <property type="term" value="F:transferase activity"/>
    <property type="evidence" value="ECO:0007669"/>
    <property type="project" value="UniProtKB-KW"/>
</dbReference>
<dbReference type="InterPro" id="IPR023168">
    <property type="entry name" value="GatB_Yqey_C_2"/>
</dbReference>
<dbReference type="PANTHER" id="PTHR28055">
    <property type="entry name" value="ALTERED INHERITANCE OF MITOCHONDRIA PROTEIN 41, MITOCHONDRIAL"/>
    <property type="match status" value="1"/>
</dbReference>
<protein>
    <submittedName>
        <fullName evidence="1">Aspartyl-tRNA amidotransferase subunit B</fullName>
    </submittedName>
</protein>
<proteinExistence type="predicted"/>
<dbReference type="Gene3D" id="1.10.10.410">
    <property type="match status" value="1"/>
</dbReference>
<dbReference type="SUPFAM" id="SSF89095">
    <property type="entry name" value="GatB/YqeY motif"/>
    <property type="match status" value="1"/>
</dbReference>
<reference evidence="1" key="1">
    <citation type="journal article" date="2020" name="J. ISSAAS">
        <title>Lactobacilli and other gastrointestinal microbiota of Peromyscus leucopus, reservoir host for agents of Lyme disease and other zoonoses in North America.</title>
        <authorList>
            <person name="Milovic A."/>
            <person name="Bassam K."/>
            <person name="Shao H."/>
            <person name="Chatzistamou I."/>
            <person name="Tufts D.M."/>
            <person name="Diuk-Wasser M."/>
            <person name="Barbour A.G."/>
        </authorList>
    </citation>
    <scope>NUCLEOTIDE SEQUENCE</scope>
    <source>
        <strain evidence="1">LL90</strain>
    </source>
</reference>